<proteinExistence type="predicted"/>
<evidence type="ECO:0000313" key="2">
    <source>
        <dbReference type="Proteomes" id="UP000322139"/>
    </source>
</evidence>
<reference evidence="1 2" key="1">
    <citation type="submission" date="2019-08" db="EMBL/GenBank/DDBJ databases">
        <title>Bacillus genomes from the desert of Cuatro Cienegas, Coahuila.</title>
        <authorList>
            <person name="Olmedo-Alvarez G."/>
        </authorList>
    </citation>
    <scope>NUCLEOTIDE SEQUENCE [LARGE SCALE GENOMIC DNA]</scope>
    <source>
        <strain evidence="1 2">CH446_14T</strain>
    </source>
</reference>
<dbReference type="RefSeq" id="WP_148974504.1">
    <property type="nucleotide sequence ID" value="NZ_VTER01000004.1"/>
</dbReference>
<dbReference type="EMBL" id="VTER01000004">
    <property type="protein sequence ID" value="TYS49394.1"/>
    <property type="molecule type" value="Genomic_DNA"/>
</dbReference>
<dbReference type="Pfam" id="PF14164">
    <property type="entry name" value="YqzH"/>
    <property type="match status" value="1"/>
</dbReference>
<dbReference type="AlphaFoldDB" id="A0A5D4RHT9"/>
<organism evidence="1 2">
    <name type="scientific">Bacillus infantis</name>
    <dbReference type="NCBI Taxonomy" id="324767"/>
    <lineage>
        <taxon>Bacteria</taxon>
        <taxon>Bacillati</taxon>
        <taxon>Bacillota</taxon>
        <taxon>Bacilli</taxon>
        <taxon>Bacillales</taxon>
        <taxon>Bacillaceae</taxon>
        <taxon>Bacillus</taxon>
    </lineage>
</organism>
<dbReference type="InterPro" id="IPR025546">
    <property type="entry name" value="YqzH"/>
</dbReference>
<comment type="caution">
    <text evidence="1">The sequence shown here is derived from an EMBL/GenBank/DDBJ whole genome shotgun (WGS) entry which is preliminary data.</text>
</comment>
<name>A0A5D4RHT9_9BACI</name>
<dbReference type="Proteomes" id="UP000322139">
    <property type="component" value="Unassembled WGS sequence"/>
</dbReference>
<accession>A0A5D4RHT9</accession>
<sequence>MDRKLIYKMAAGCLGQYGFDGSLIKPGSREFEELYRSIEEKKKEDAEADLHEIVEDAVYGFVTGSPYF</sequence>
<evidence type="ECO:0000313" key="1">
    <source>
        <dbReference type="EMBL" id="TYS49394.1"/>
    </source>
</evidence>
<gene>
    <name evidence="1" type="ORF">FZD51_09310</name>
</gene>
<protein>
    <submittedName>
        <fullName evidence="1">Uncharacterized protein</fullName>
    </submittedName>
</protein>